<reference evidence="1" key="1">
    <citation type="journal article" date="2020" name="Fungal Divers.">
        <title>Resolving the Mortierellaceae phylogeny through synthesis of multi-gene phylogenetics and phylogenomics.</title>
        <authorList>
            <person name="Vandepol N."/>
            <person name="Liber J."/>
            <person name="Desiro A."/>
            <person name="Na H."/>
            <person name="Kennedy M."/>
            <person name="Barry K."/>
            <person name="Grigoriev I.V."/>
            <person name="Miller A.N."/>
            <person name="O'Donnell K."/>
            <person name="Stajich J.E."/>
            <person name="Bonito G."/>
        </authorList>
    </citation>
    <scope>NUCLEOTIDE SEQUENCE</scope>
    <source>
        <strain evidence="1">NRRL 2769</strain>
    </source>
</reference>
<proteinExistence type="predicted"/>
<keyword evidence="2" id="KW-1185">Reference proteome</keyword>
<protein>
    <submittedName>
        <fullName evidence="1">1,3-beta-D-glucan synthase</fullName>
    </submittedName>
</protein>
<name>A0A9P6MQG1_9FUNG</name>
<gene>
    <name evidence="1" type="primary">FKS1_1</name>
    <name evidence="1" type="ORF">BGZ80_002189</name>
</gene>
<comment type="caution">
    <text evidence="1">The sequence shown here is derived from an EMBL/GenBank/DDBJ whole genome shotgun (WGS) entry which is preliminary data.</text>
</comment>
<evidence type="ECO:0000313" key="2">
    <source>
        <dbReference type="Proteomes" id="UP000703661"/>
    </source>
</evidence>
<dbReference type="EMBL" id="JAAAID010001532">
    <property type="protein sequence ID" value="KAG0009656.1"/>
    <property type="molecule type" value="Genomic_DNA"/>
</dbReference>
<dbReference type="Proteomes" id="UP000703661">
    <property type="component" value="Unassembled WGS sequence"/>
</dbReference>
<organism evidence="1 2">
    <name type="scientific">Entomortierella chlamydospora</name>
    <dbReference type="NCBI Taxonomy" id="101097"/>
    <lineage>
        <taxon>Eukaryota</taxon>
        <taxon>Fungi</taxon>
        <taxon>Fungi incertae sedis</taxon>
        <taxon>Mucoromycota</taxon>
        <taxon>Mortierellomycotina</taxon>
        <taxon>Mortierellomycetes</taxon>
        <taxon>Mortierellales</taxon>
        <taxon>Mortierellaceae</taxon>
        <taxon>Entomortierella</taxon>
    </lineage>
</organism>
<accession>A0A9P6MQG1</accession>
<dbReference type="AlphaFoldDB" id="A0A9P6MQG1"/>
<dbReference type="OrthoDB" id="2433298at2759"/>
<evidence type="ECO:0000313" key="1">
    <source>
        <dbReference type="EMBL" id="KAG0009656.1"/>
    </source>
</evidence>
<sequence length="113" mass="12885">MLDLTRKFGFQNDDMRNQFEAFMTTLDSRASRIGPVQALMILHADCIGGGYAKYRMWYFAAQSDLDDHMSYHSTPGKEKKVNRNSMAPQPGAINIEVHENLGMAKEHWKTGMN</sequence>